<evidence type="ECO:0000313" key="1">
    <source>
        <dbReference type="EMBL" id="KAK9697474.1"/>
    </source>
</evidence>
<dbReference type="AlphaFoldDB" id="A0AAW1J4G3"/>
<sequence length="112" mass="12644">MCCCCWSCFDLRNRTIFLYTDESNNNTNPNFSNNRLKADMEVGIDGGKVSNERIAGKLKGYFDLAKEEIAKVVRAEEWGLNDEAISRYMNAQRILVEGASAHAPSFISSRQK</sequence>
<dbReference type="EMBL" id="JBDFQZ010000008">
    <property type="protein sequence ID" value="KAK9697474.1"/>
    <property type="molecule type" value="Genomic_DNA"/>
</dbReference>
<accession>A0AAW1J4G3</accession>
<dbReference type="Proteomes" id="UP001443914">
    <property type="component" value="Unassembled WGS sequence"/>
</dbReference>
<gene>
    <name evidence="1" type="ORF">RND81_08G039900</name>
</gene>
<organism evidence="1 2">
    <name type="scientific">Saponaria officinalis</name>
    <name type="common">Common soapwort</name>
    <name type="synonym">Lychnis saponaria</name>
    <dbReference type="NCBI Taxonomy" id="3572"/>
    <lineage>
        <taxon>Eukaryota</taxon>
        <taxon>Viridiplantae</taxon>
        <taxon>Streptophyta</taxon>
        <taxon>Embryophyta</taxon>
        <taxon>Tracheophyta</taxon>
        <taxon>Spermatophyta</taxon>
        <taxon>Magnoliopsida</taxon>
        <taxon>eudicotyledons</taxon>
        <taxon>Gunneridae</taxon>
        <taxon>Pentapetalae</taxon>
        <taxon>Caryophyllales</taxon>
        <taxon>Caryophyllaceae</taxon>
        <taxon>Caryophylleae</taxon>
        <taxon>Saponaria</taxon>
    </lineage>
</organism>
<reference evidence="1" key="1">
    <citation type="submission" date="2024-03" db="EMBL/GenBank/DDBJ databases">
        <title>WGS assembly of Saponaria officinalis var. Norfolk2.</title>
        <authorList>
            <person name="Jenkins J."/>
            <person name="Shu S."/>
            <person name="Grimwood J."/>
            <person name="Barry K."/>
            <person name="Goodstein D."/>
            <person name="Schmutz J."/>
            <person name="Leebens-Mack J."/>
            <person name="Osbourn A."/>
        </authorList>
    </citation>
    <scope>NUCLEOTIDE SEQUENCE [LARGE SCALE GENOMIC DNA]</scope>
    <source>
        <strain evidence="1">JIC</strain>
    </source>
</reference>
<protein>
    <submittedName>
        <fullName evidence="1">Uncharacterized protein</fullName>
    </submittedName>
</protein>
<proteinExistence type="predicted"/>
<keyword evidence="2" id="KW-1185">Reference proteome</keyword>
<name>A0AAW1J4G3_SAPOF</name>
<comment type="caution">
    <text evidence="1">The sequence shown here is derived from an EMBL/GenBank/DDBJ whole genome shotgun (WGS) entry which is preliminary data.</text>
</comment>
<evidence type="ECO:0000313" key="2">
    <source>
        <dbReference type="Proteomes" id="UP001443914"/>
    </source>
</evidence>